<gene>
    <name evidence="1" type="ORF">S12H4_51463</name>
</gene>
<sequence>KITGPNPTRVDEVTEKILEIYDCVVSPIREGDGGNSFVYLTVIREAK</sequence>
<organism evidence="1">
    <name type="scientific">marine sediment metagenome</name>
    <dbReference type="NCBI Taxonomy" id="412755"/>
    <lineage>
        <taxon>unclassified sequences</taxon>
        <taxon>metagenomes</taxon>
        <taxon>ecological metagenomes</taxon>
    </lineage>
</organism>
<comment type="caution">
    <text evidence="1">The sequence shown here is derived from an EMBL/GenBank/DDBJ whole genome shotgun (WGS) entry which is preliminary data.</text>
</comment>
<feature type="non-terminal residue" evidence="1">
    <location>
        <position position="1"/>
    </location>
</feature>
<name>X1VUW0_9ZZZZ</name>
<reference evidence="1" key="1">
    <citation type="journal article" date="2014" name="Front. Microbiol.">
        <title>High frequency of phylogenetically diverse reductive dehalogenase-homologous genes in deep subseafloor sedimentary metagenomes.</title>
        <authorList>
            <person name="Kawai M."/>
            <person name="Futagami T."/>
            <person name="Toyoda A."/>
            <person name="Takaki Y."/>
            <person name="Nishi S."/>
            <person name="Hori S."/>
            <person name="Arai W."/>
            <person name="Tsubouchi T."/>
            <person name="Morono Y."/>
            <person name="Uchiyama I."/>
            <person name="Ito T."/>
            <person name="Fujiyama A."/>
            <person name="Inagaki F."/>
            <person name="Takami H."/>
        </authorList>
    </citation>
    <scope>NUCLEOTIDE SEQUENCE</scope>
    <source>
        <strain evidence="1">Expedition CK06-06</strain>
    </source>
</reference>
<dbReference type="AlphaFoldDB" id="X1VUW0"/>
<proteinExistence type="predicted"/>
<accession>X1VUW0</accession>
<dbReference type="EMBL" id="BARW01032524">
    <property type="protein sequence ID" value="GAJ14105.1"/>
    <property type="molecule type" value="Genomic_DNA"/>
</dbReference>
<protein>
    <submittedName>
        <fullName evidence="1">Uncharacterized protein</fullName>
    </submittedName>
</protein>
<evidence type="ECO:0000313" key="1">
    <source>
        <dbReference type="EMBL" id="GAJ14105.1"/>
    </source>
</evidence>